<evidence type="ECO:0000313" key="9">
    <source>
        <dbReference type="EMBL" id="HIX95491.1"/>
    </source>
</evidence>
<feature type="transmembrane region" description="Helical" evidence="8">
    <location>
        <begin position="78"/>
        <end position="96"/>
    </location>
</feature>
<evidence type="ECO:0000256" key="8">
    <source>
        <dbReference type="SAM" id="Phobius"/>
    </source>
</evidence>
<evidence type="ECO:0000256" key="7">
    <source>
        <dbReference type="ARBA" id="ARBA00023136"/>
    </source>
</evidence>
<dbReference type="PANTHER" id="PTHR30472">
    <property type="entry name" value="FERRIC ENTEROBACTIN TRANSPORT SYSTEM PERMEASE PROTEIN"/>
    <property type="match status" value="1"/>
</dbReference>
<keyword evidence="7 8" id="KW-0472">Membrane</keyword>
<gene>
    <name evidence="9" type="ORF">H9846_08555</name>
</gene>
<feature type="transmembrane region" description="Helical" evidence="8">
    <location>
        <begin position="46"/>
        <end position="66"/>
    </location>
</feature>
<comment type="caution">
    <text evidence="9">The sequence shown here is derived from an EMBL/GenBank/DDBJ whole genome shotgun (WGS) entry which is preliminary data.</text>
</comment>
<dbReference type="AlphaFoldDB" id="A0A9D1Y2M3"/>
<feature type="transmembrane region" description="Helical" evidence="8">
    <location>
        <begin position="127"/>
        <end position="144"/>
    </location>
</feature>
<dbReference type="Gene3D" id="1.10.3470.10">
    <property type="entry name" value="ABC transporter involved in vitamin B12 uptake, BtuC"/>
    <property type="match status" value="1"/>
</dbReference>
<feature type="transmembrane region" description="Helical" evidence="8">
    <location>
        <begin position="178"/>
        <end position="198"/>
    </location>
</feature>
<evidence type="ECO:0000256" key="6">
    <source>
        <dbReference type="ARBA" id="ARBA00022989"/>
    </source>
</evidence>
<feature type="transmembrane region" description="Helical" evidence="8">
    <location>
        <begin position="150"/>
        <end position="171"/>
    </location>
</feature>
<dbReference type="GO" id="GO:0022857">
    <property type="term" value="F:transmembrane transporter activity"/>
    <property type="evidence" value="ECO:0007669"/>
    <property type="project" value="InterPro"/>
</dbReference>
<dbReference type="PANTHER" id="PTHR30472:SF25">
    <property type="entry name" value="ABC TRANSPORTER PERMEASE PROTEIN MJ0876-RELATED"/>
    <property type="match status" value="1"/>
</dbReference>
<name>A0A9D1Y2M3_9FIRM</name>
<keyword evidence="3" id="KW-0813">Transport</keyword>
<dbReference type="InterPro" id="IPR000522">
    <property type="entry name" value="ABC_transptr_permease_BtuC"/>
</dbReference>
<comment type="similarity">
    <text evidence="2">Belongs to the binding-protein-dependent transport system permease family. FecCD subfamily.</text>
</comment>
<dbReference type="GO" id="GO:0005886">
    <property type="term" value="C:plasma membrane"/>
    <property type="evidence" value="ECO:0007669"/>
    <property type="project" value="UniProtKB-SubCell"/>
</dbReference>
<dbReference type="InterPro" id="IPR037294">
    <property type="entry name" value="ABC_BtuC-like"/>
</dbReference>
<keyword evidence="4" id="KW-1003">Cell membrane</keyword>
<comment type="subcellular location">
    <subcellularLocation>
        <location evidence="1">Cell membrane</location>
        <topology evidence="1">Multi-pass membrane protein</topology>
    </subcellularLocation>
</comment>
<dbReference type="EMBL" id="DXEI01000128">
    <property type="protein sequence ID" value="HIX95491.1"/>
    <property type="molecule type" value="Genomic_DNA"/>
</dbReference>
<accession>A0A9D1Y2M3</accession>
<sequence length="314" mass="31467">MGAAAAGLCLGSQPYTPAQLWRALCARDAADTVWRVVAYVRLPRVLAGLFAGAALAAAGVLLQAVLNNAMASPNVIGVNAGAGFFALLAMALAPAVPGAAQFAAFLGALGCAVLVYLLAWRAGLSRTTLVLAGLAVSGMLTAGINTLKLLWPELAAASPGFLTGGLSGVTLRMLAGAAPYGAAGLALALVLAVDLDVLCLGEESAASLGLAVGRTRFLGILAAALLAGAAVSFAGLLSFVGLLAPHIARKWAGGAHRALLPAAALLGAALVTLCDLAARLLFAPFELPVGILLSLIGGPFFLSLLLRKRGRIYV</sequence>
<keyword evidence="6 8" id="KW-1133">Transmembrane helix</keyword>
<keyword evidence="5 8" id="KW-0812">Transmembrane</keyword>
<proteinExistence type="inferred from homology"/>
<feature type="transmembrane region" description="Helical" evidence="8">
    <location>
        <begin position="259"/>
        <end position="281"/>
    </location>
</feature>
<evidence type="ECO:0000256" key="2">
    <source>
        <dbReference type="ARBA" id="ARBA00007935"/>
    </source>
</evidence>
<organism evidence="9 10">
    <name type="scientific">Candidatus Gemmiger excrementipullorum</name>
    <dbReference type="NCBI Taxonomy" id="2838610"/>
    <lineage>
        <taxon>Bacteria</taxon>
        <taxon>Bacillati</taxon>
        <taxon>Bacillota</taxon>
        <taxon>Clostridia</taxon>
        <taxon>Eubacteriales</taxon>
        <taxon>Gemmiger</taxon>
    </lineage>
</organism>
<dbReference type="Proteomes" id="UP000886751">
    <property type="component" value="Unassembled WGS sequence"/>
</dbReference>
<feature type="transmembrane region" description="Helical" evidence="8">
    <location>
        <begin position="287"/>
        <end position="306"/>
    </location>
</feature>
<reference evidence="9" key="2">
    <citation type="submission" date="2021-04" db="EMBL/GenBank/DDBJ databases">
        <authorList>
            <person name="Gilroy R."/>
        </authorList>
    </citation>
    <scope>NUCLEOTIDE SEQUENCE</scope>
    <source>
        <strain evidence="9">ChiHecec2B26-7398</strain>
    </source>
</reference>
<evidence type="ECO:0000256" key="5">
    <source>
        <dbReference type="ARBA" id="ARBA00022692"/>
    </source>
</evidence>
<dbReference type="Pfam" id="PF01032">
    <property type="entry name" value="FecCD"/>
    <property type="match status" value="1"/>
</dbReference>
<feature type="transmembrane region" description="Helical" evidence="8">
    <location>
        <begin position="102"/>
        <end position="120"/>
    </location>
</feature>
<evidence type="ECO:0000313" key="10">
    <source>
        <dbReference type="Proteomes" id="UP000886751"/>
    </source>
</evidence>
<reference evidence="9" key="1">
    <citation type="journal article" date="2021" name="PeerJ">
        <title>Extensive microbial diversity within the chicken gut microbiome revealed by metagenomics and culture.</title>
        <authorList>
            <person name="Gilroy R."/>
            <person name="Ravi A."/>
            <person name="Getino M."/>
            <person name="Pursley I."/>
            <person name="Horton D.L."/>
            <person name="Alikhan N.F."/>
            <person name="Baker D."/>
            <person name="Gharbi K."/>
            <person name="Hall N."/>
            <person name="Watson M."/>
            <person name="Adriaenssens E.M."/>
            <person name="Foster-Nyarko E."/>
            <person name="Jarju S."/>
            <person name="Secka A."/>
            <person name="Antonio M."/>
            <person name="Oren A."/>
            <person name="Chaudhuri R.R."/>
            <person name="La Ragione R."/>
            <person name="Hildebrand F."/>
            <person name="Pallen M.J."/>
        </authorList>
    </citation>
    <scope>NUCLEOTIDE SEQUENCE</scope>
    <source>
        <strain evidence="9">ChiHecec2B26-7398</strain>
    </source>
</reference>
<dbReference type="SUPFAM" id="SSF81345">
    <property type="entry name" value="ABC transporter involved in vitamin B12 uptake, BtuC"/>
    <property type="match status" value="1"/>
</dbReference>
<dbReference type="FunFam" id="1.10.3470.10:FF:000001">
    <property type="entry name" value="Vitamin B12 ABC transporter permease BtuC"/>
    <property type="match status" value="1"/>
</dbReference>
<evidence type="ECO:0000256" key="1">
    <source>
        <dbReference type="ARBA" id="ARBA00004651"/>
    </source>
</evidence>
<feature type="transmembrane region" description="Helical" evidence="8">
    <location>
        <begin position="218"/>
        <end position="247"/>
    </location>
</feature>
<protein>
    <submittedName>
        <fullName evidence="9">Iron ABC transporter permease</fullName>
    </submittedName>
</protein>
<evidence type="ECO:0000256" key="3">
    <source>
        <dbReference type="ARBA" id="ARBA00022448"/>
    </source>
</evidence>
<evidence type="ECO:0000256" key="4">
    <source>
        <dbReference type="ARBA" id="ARBA00022475"/>
    </source>
</evidence>